<dbReference type="InterPro" id="IPR011009">
    <property type="entry name" value="Kinase-like_dom_sf"/>
</dbReference>
<name>A0ABY6Z9H2_9BACL</name>
<dbReference type="RefSeq" id="WP_268046325.1">
    <property type="nucleotide sequence ID" value="NZ_CP104064.1"/>
</dbReference>
<dbReference type="Proteomes" id="UP001164803">
    <property type="component" value="Chromosome"/>
</dbReference>
<keyword evidence="3" id="KW-1185">Reference proteome</keyword>
<protein>
    <submittedName>
        <fullName evidence="2">Aminoglycoside phosphotransferase family protein</fullName>
    </submittedName>
</protein>
<feature type="domain" description="Aminoglycoside phosphotransferase" evidence="1">
    <location>
        <begin position="51"/>
        <end position="254"/>
    </location>
</feature>
<dbReference type="SUPFAM" id="SSF56112">
    <property type="entry name" value="Protein kinase-like (PK-like)"/>
    <property type="match status" value="1"/>
</dbReference>
<sequence>MEEHALPDRVLKWVVQCVDPMAVIESVRLLDGSTSSSVYGLSIRLSNAPLQFVLRQFDNVEWRSEEPDLARHEAGSLRRAATIDVPTPTLVAFDETGEDCGVPSVLMTRLEGAVVLRPRDMNIWVDRLAQSLAQIHAVGADDYPWAYFTYADIPSLKTPTWSSVPELWDEALRMVSGPQPVSRECFIHRDYHPANVLWTEHPVSGVVDWVNACRGPAGIDVGHCRVNLAQLFNVPTANAFLTAYRRYAGAVFDYDPFWDLLSLIEFLSERPTVYPGWKAFGVHDVTEQLIRERLDAFVTSVAGRISGD</sequence>
<dbReference type="EMBL" id="CP104064">
    <property type="protein sequence ID" value="WAH38735.1"/>
    <property type="molecule type" value="Genomic_DNA"/>
</dbReference>
<proteinExistence type="predicted"/>
<evidence type="ECO:0000313" key="3">
    <source>
        <dbReference type="Proteomes" id="UP001164803"/>
    </source>
</evidence>
<dbReference type="Pfam" id="PF01636">
    <property type="entry name" value="APH"/>
    <property type="match status" value="1"/>
</dbReference>
<dbReference type="InterPro" id="IPR051678">
    <property type="entry name" value="AGP_Transferase"/>
</dbReference>
<organism evidence="2 3">
    <name type="scientific">Alicyclobacillus dauci</name>
    <dbReference type="NCBI Taxonomy" id="1475485"/>
    <lineage>
        <taxon>Bacteria</taxon>
        <taxon>Bacillati</taxon>
        <taxon>Bacillota</taxon>
        <taxon>Bacilli</taxon>
        <taxon>Bacillales</taxon>
        <taxon>Alicyclobacillaceae</taxon>
        <taxon>Alicyclobacillus</taxon>
    </lineage>
</organism>
<gene>
    <name evidence="2" type="ORF">NZD86_09775</name>
</gene>
<evidence type="ECO:0000259" key="1">
    <source>
        <dbReference type="Pfam" id="PF01636"/>
    </source>
</evidence>
<reference evidence="2" key="1">
    <citation type="submission" date="2022-08" db="EMBL/GenBank/DDBJ databases">
        <title>Alicyclobacillus dauci DSM2870, complete genome.</title>
        <authorList>
            <person name="Wang Q."/>
            <person name="Cai R."/>
            <person name="Wang Z."/>
        </authorList>
    </citation>
    <scope>NUCLEOTIDE SEQUENCE</scope>
    <source>
        <strain evidence="2">DSM 28700</strain>
    </source>
</reference>
<accession>A0ABY6Z9H2</accession>
<dbReference type="PANTHER" id="PTHR21310">
    <property type="entry name" value="AMINOGLYCOSIDE PHOSPHOTRANSFERASE-RELATED-RELATED"/>
    <property type="match status" value="1"/>
</dbReference>
<dbReference type="InterPro" id="IPR002575">
    <property type="entry name" value="Aminoglycoside_PTrfase"/>
</dbReference>
<dbReference type="Gene3D" id="3.90.1200.10">
    <property type="match status" value="1"/>
</dbReference>
<evidence type="ECO:0000313" key="2">
    <source>
        <dbReference type="EMBL" id="WAH38735.1"/>
    </source>
</evidence>